<dbReference type="PANTHER" id="PTHR12526">
    <property type="entry name" value="GLYCOSYLTRANSFERASE"/>
    <property type="match status" value="1"/>
</dbReference>
<dbReference type="AlphaFoldDB" id="A0A4U1L314"/>
<dbReference type="EMBL" id="SWKR01000002">
    <property type="protein sequence ID" value="TKD51032.1"/>
    <property type="molecule type" value="Genomic_DNA"/>
</dbReference>
<keyword evidence="4" id="KW-1185">Reference proteome</keyword>
<evidence type="ECO:0000313" key="3">
    <source>
        <dbReference type="EMBL" id="TKD51032.1"/>
    </source>
</evidence>
<dbReference type="Proteomes" id="UP000309138">
    <property type="component" value="Unassembled WGS sequence"/>
</dbReference>
<dbReference type="Pfam" id="PF13692">
    <property type="entry name" value="Glyco_trans_1_4"/>
    <property type="match status" value="1"/>
</dbReference>
<keyword evidence="1" id="KW-0328">Glycosyltransferase</keyword>
<comment type="caution">
    <text evidence="3">The sequence shown here is derived from an EMBL/GenBank/DDBJ whole genome shotgun (WGS) entry which is preliminary data.</text>
</comment>
<accession>A0A4U1L314</accession>
<protein>
    <submittedName>
        <fullName evidence="3">Glycosyltransferase family 4 protein</fullName>
    </submittedName>
</protein>
<dbReference type="OrthoDB" id="9790710at2"/>
<dbReference type="PANTHER" id="PTHR12526:SF510">
    <property type="entry name" value="D-INOSITOL 3-PHOSPHATE GLYCOSYLTRANSFERASE"/>
    <property type="match status" value="1"/>
</dbReference>
<keyword evidence="2 3" id="KW-0808">Transferase</keyword>
<evidence type="ECO:0000256" key="1">
    <source>
        <dbReference type="ARBA" id="ARBA00022676"/>
    </source>
</evidence>
<reference evidence="3 4" key="1">
    <citation type="submission" date="2019-04" db="EMBL/GenBank/DDBJ databases">
        <authorList>
            <person name="Yang Y."/>
            <person name="Wei D."/>
        </authorList>
    </citation>
    <scope>NUCLEOTIDE SEQUENCE [LARGE SCALE GENOMIC DNA]</scope>
    <source>
        <strain evidence="3 4">L-1-4w-11</strain>
    </source>
</reference>
<sequence length="399" mass="42290">MKLAVIVTEFPKATETFIYRDLMQFRAQGAEIRLYHIAPRRRGQPLHGFAQPLADCAVDPGFVRPDALAMAIARHPAALARTVADIVRAYRPHPRILAKSLALVPKALAIAADARAWGASHVHAEFAGHPATAAWIGRRTGGLPYSVSCRAHDIFRTQALLPEKLGAAQAVRTVSAFGAVFLREKVAGMAARDIHVIHSSIDTARIEPVAVPPSRDPFRILYVGALEPKKGVGHLLDALSAIAARLGDWRCELIGHGPDADALKAKAAALGLGDRLHFAGVQPYEVVAEAYRTASVCVAPSVIGPDGRQEGIPNVIIEALANQRPAITTAISGIPELIRDGETGLLVPPGDAPALGAALLAVHADPQAALAMAKRGRAHVEAEFDLVANARRQLALFAG</sequence>
<dbReference type="GO" id="GO:0016757">
    <property type="term" value="F:glycosyltransferase activity"/>
    <property type="evidence" value="ECO:0007669"/>
    <property type="project" value="UniProtKB-KW"/>
</dbReference>
<dbReference type="RefSeq" id="WP_136942980.1">
    <property type="nucleotide sequence ID" value="NZ_SWKR01000002.1"/>
</dbReference>
<evidence type="ECO:0000256" key="2">
    <source>
        <dbReference type="ARBA" id="ARBA00022679"/>
    </source>
</evidence>
<dbReference type="CDD" id="cd03801">
    <property type="entry name" value="GT4_PimA-like"/>
    <property type="match status" value="1"/>
</dbReference>
<evidence type="ECO:0000313" key="4">
    <source>
        <dbReference type="Proteomes" id="UP000309138"/>
    </source>
</evidence>
<organism evidence="3 4">
    <name type="scientific">Sphingomonas baiyangensis</name>
    <dbReference type="NCBI Taxonomy" id="2572576"/>
    <lineage>
        <taxon>Bacteria</taxon>
        <taxon>Pseudomonadati</taxon>
        <taxon>Pseudomonadota</taxon>
        <taxon>Alphaproteobacteria</taxon>
        <taxon>Sphingomonadales</taxon>
        <taxon>Sphingomonadaceae</taxon>
        <taxon>Sphingomonas</taxon>
    </lineage>
</organism>
<gene>
    <name evidence="3" type="ORF">FBR43_09885</name>
</gene>
<dbReference type="Gene3D" id="3.40.50.2000">
    <property type="entry name" value="Glycogen Phosphorylase B"/>
    <property type="match status" value="2"/>
</dbReference>
<name>A0A4U1L314_9SPHN</name>
<proteinExistence type="predicted"/>
<dbReference type="SUPFAM" id="SSF53756">
    <property type="entry name" value="UDP-Glycosyltransferase/glycogen phosphorylase"/>
    <property type="match status" value="1"/>
</dbReference>